<feature type="region of interest" description="Disordered" evidence="1">
    <location>
        <begin position="81"/>
        <end position="178"/>
    </location>
</feature>
<feature type="compositionally biased region" description="Polar residues" evidence="1">
    <location>
        <begin position="129"/>
        <end position="138"/>
    </location>
</feature>
<protein>
    <submittedName>
        <fullName evidence="2">Uncharacterized protein</fullName>
    </submittedName>
</protein>
<evidence type="ECO:0000313" key="2">
    <source>
        <dbReference type="EMBL" id="PLW32311.1"/>
    </source>
</evidence>
<feature type="compositionally biased region" description="Low complexity" evidence="1">
    <location>
        <begin position="511"/>
        <end position="526"/>
    </location>
</feature>
<evidence type="ECO:0000313" key="3">
    <source>
        <dbReference type="Proteomes" id="UP000235388"/>
    </source>
</evidence>
<evidence type="ECO:0000256" key="1">
    <source>
        <dbReference type="SAM" id="MobiDB-lite"/>
    </source>
</evidence>
<organism evidence="2 3">
    <name type="scientific">Puccinia coronata f. sp. avenae</name>
    <dbReference type="NCBI Taxonomy" id="200324"/>
    <lineage>
        <taxon>Eukaryota</taxon>
        <taxon>Fungi</taxon>
        <taxon>Dikarya</taxon>
        <taxon>Basidiomycota</taxon>
        <taxon>Pucciniomycotina</taxon>
        <taxon>Pucciniomycetes</taxon>
        <taxon>Pucciniales</taxon>
        <taxon>Pucciniaceae</taxon>
        <taxon>Puccinia</taxon>
    </lineage>
</organism>
<comment type="caution">
    <text evidence="2">The sequence shown here is derived from an EMBL/GenBank/DDBJ whole genome shotgun (WGS) entry which is preliminary data.</text>
</comment>
<accession>A0A2N5U3J8</accession>
<dbReference type="AlphaFoldDB" id="A0A2N5U3J8"/>
<feature type="compositionally biased region" description="Polar residues" evidence="1">
    <location>
        <begin position="1"/>
        <end position="10"/>
    </location>
</feature>
<dbReference type="EMBL" id="PGCJ01000325">
    <property type="protein sequence ID" value="PLW32311.1"/>
    <property type="molecule type" value="Genomic_DNA"/>
</dbReference>
<feature type="compositionally biased region" description="Polar residues" evidence="1">
    <location>
        <begin position="81"/>
        <end position="122"/>
    </location>
</feature>
<gene>
    <name evidence="2" type="ORF">PCANC_20459</name>
</gene>
<sequence>MNFNFQSNAQPPHPMAATNLNRSVYPQPPPPAPLGSYSQHYQNPNSAPYRLLLSALSKPKFPSNAYRGHYNQYVHNQSYNFNSNVGLTNNHNPHGQHVDQQANRQETQEDGSSAPATPNVASNDHDTNHTSGPRTSGPNVREINCLLKSLAKDRKPPTPLPSEELSPVPVPAGTPRNENERLSQLPDDVMEEISGADLDELRDFEALHATSRRLPAYLKAETNQMQGATNYNNLCQFDPEAQEIFSAKDQELRQRCKEVAKVWNAMDPEIKAKYKDPNFLETIRGNVPITVVNGIVQTARKTHVASTTLNLASNKKSFSFVRKWAKDTIDKLNEIAACHSIKGFLVISSAWSSGNLYIQGGSRMGSLRENKNSISKQLLVMLSESFYLNCIKYYDPNCSTDIFLGSIGVKKFWGWPGKNCARDLEAAHITIQIKANDDKIQANELFQPINAINVETSYQILRALGEGWIWLIKSGSSTKSGSGTGNGDGKRDENPKDAPAGTKRRRTTRKNLSNSHVNSDVSSNEESAQDKSDEDDKFDAGNDSNE</sequence>
<proteinExistence type="predicted"/>
<keyword evidence="3" id="KW-1185">Reference proteome</keyword>
<dbReference type="Proteomes" id="UP000235388">
    <property type="component" value="Unassembled WGS sequence"/>
</dbReference>
<reference evidence="2 3" key="1">
    <citation type="submission" date="2017-11" db="EMBL/GenBank/DDBJ databases">
        <title>De novo assembly and phasing of dikaryotic genomes from two isolates of Puccinia coronata f. sp. avenae, the causal agent of oat crown rust.</title>
        <authorList>
            <person name="Miller M.E."/>
            <person name="Zhang Y."/>
            <person name="Omidvar V."/>
            <person name="Sperschneider J."/>
            <person name="Schwessinger B."/>
            <person name="Raley C."/>
            <person name="Palmer J.M."/>
            <person name="Garnica D."/>
            <person name="Upadhyaya N."/>
            <person name="Rathjen J."/>
            <person name="Taylor J.M."/>
            <person name="Park R.F."/>
            <person name="Dodds P.N."/>
            <person name="Hirsch C.D."/>
            <person name="Kianian S.F."/>
            <person name="Figueroa M."/>
        </authorList>
    </citation>
    <scope>NUCLEOTIDE SEQUENCE [LARGE SCALE GENOMIC DNA]</scope>
    <source>
        <strain evidence="2">12NC29</strain>
    </source>
</reference>
<name>A0A2N5U3J8_9BASI</name>
<feature type="region of interest" description="Disordered" evidence="1">
    <location>
        <begin position="1"/>
        <end position="42"/>
    </location>
</feature>
<feature type="region of interest" description="Disordered" evidence="1">
    <location>
        <begin position="477"/>
        <end position="546"/>
    </location>
</feature>